<dbReference type="EMBL" id="QVEU01000003">
    <property type="protein sequence ID" value="RGB76561.1"/>
    <property type="molecule type" value="Genomic_DNA"/>
</dbReference>
<dbReference type="AlphaFoldDB" id="A0A3E2TIN2"/>
<evidence type="ECO:0000313" key="3">
    <source>
        <dbReference type="Proteomes" id="UP000261011"/>
    </source>
</evidence>
<keyword evidence="3" id="KW-1185">Reference proteome</keyword>
<dbReference type="OrthoDB" id="1691058at2"/>
<feature type="region of interest" description="Disordered" evidence="1">
    <location>
        <begin position="1"/>
        <end position="89"/>
    </location>
</feature>
<name>A0A3E2TIN2_9FIRM</name>
<evidence type="ECO:0000313" key="2">
    <source>
        <dbReference type="EMBL" id="RGB76561.1"/>
    </source>
</evidence>
<sequence length="89" mass="10053">MSDKNKHQVIDPSTGEVKDSSQYHGNEELDKSSRESNDTKGGDDLDKKYSSDQEHLKTEVDEADQISNVGVEARRTREDDLSENPSRDK</sequence>
<feature type="compositionally biased region" description="Basic and acidic residues" evidence="1">
    <location>
        <begin position="16"/>
        <end position="60"/>
    </location>
</feature>
<proteinExistence type="predicted"/>
<feature type="compositionally biased region" description="Basic and acidic residues" evidence="1">
    <location>
        <begin position="72"/>
        <end position="89"/>
    </location>
</feature>
<accession>A0A3E2TIN2</accession>
<evidence type="ECO:0000256" key="1">
    <source>
        <dbReference type="SAM" id="MobiDB-lite"/>
    </source>
</evidence>
<reference evidence="2 3" key="1">
    <citation type="submission" date="2018-08" db="EMBL/GenBank/DDBJ databases">
        <title>A genome reference for cultivated species of the human gut microbiota.</title>
        <authorList>
            <person name="Zou Y."/>
            <person name="Xue W."/>
            <person name="Luo G."/>
        </authorList>
    </citation>
    <scope>NUCLEOTIDE SEQUENCE [LARGE SCALE GENOMIC DNA]</scope>
    <source>
        <strain evidence="2 3">OF01-3</strain>
    </source>
</reference>
<organism evidence="2 3">
    <name type="scientific">Anaerococcus nagyae</name>
    <dbReference type="NCBI Taxonomy" id="1755241"/>
    <lineage>
        <taxon>Bacteria</taxon>
        <taxon>Bacillati</taxon>
        <taxon>Bacillota</taxon>
        <taxon>Tissierellia</taxon>
        <taxon>Tissierellales</taxon>
        <taxon>Peptoniphilaceae</taxon>
        <taxon>Anaerococcus</taxon>
    </lineage>
</organism>
<dbReference type="RefSeq" id="WP_117521654.1">
    <property type="nucleotide sequence ID" value="NZ_AP031484.1"/>
</dbReference>
<gene>
    <name evidence="2" type="ORF">DXA39_05165</name>
</gene>
<comment type="caution">
    <text evidence="2">The sequence shown here is derived from an EMBL/GenBank/DDBJ whole genome shotgun (WGS) entry which is preliminary data.</text>
</comment>
<dbReference type="Proteomes" id="UP000261011">
    <property type="component" value="Unassembled WGS sequence"/>
</dbReference>
<protein>
    <submittedName>
        <fullName evidence="2">Elastin-binding protein EbpS</fullName>
    </submittedName>
</protein>